<name>A0A160TZ40_9ZZZZ</name>
<proteinExistence type="predicted"/>
<dbReference type="EMBL" id="CZQD01000021">
    <property type="protein sequence ID" value="CUS56331.1"/>
    <property type="molecule type" value="Genomic_DNA"/>
</dbReference>
<reference evidence="1" key="1">
    <citation type="submission" date="2015-10" db="EMBL/GenBank/DDBJ databases">
        <authorList>
            <person name="Gilbert D.G."/>
        </authorList>
    </citation>
    <scope>NUCLEOTIDE SEQUENCE</scope>
</reference>
<dbReference type="AlphaFoldDB" id="A0A160TZ40"/>
<organism evidence="1">
    <name type="scientific">hydrothermal vent metagenome</name>
    <dbReference type="NCBI Taxonomy" id="652676"/>
    <lineage>
        <taxon>unclassified sequences</taxon>
        <taxon>metagenomes</taxon>
        <taxon>ecological metagenomes</taxon>
    </lineage>
</organism>
<evidence type="ECO:0000313" key="1">
    <source>
        <dbReference type="EMBL" id="CUS56331.1"/>
    </source>
</evidence>
<accession>A0A160TZ40</accession>
<sequence>MKQFFALVAFALIAGCGFKPVYATGAGATYGGAITVEPIDGRSGYILRRALQEELAIGLPNVTEAASLQITVKENLTRLAFQQDGAAARSNVTLSGRYALSQGQERLTGYAVGEVSFAVPSSTYGDIAAQKSASERAAGILAKNIVDDLRRKLSVE</sequence>
<evidence type="ECO:0008006" key="2">
    <source>
        <dbReference type="Google" id="ProtNLM"/>
    </source>
</evidence>
<gene>
    <name evidence="1" type="ORF">MGWOODY_Hyp1203</name>
</gene>
<dbReference type="Gene3D" id="3.30.160.150">
    <property type="entry name" value="Lipoprotein like domain"/>
    <property type="match status" value="1"/>
</dbReference>
<dbReference type="PROSITE" id="PS51257">
    <property type="entry name" value="PROKAR_LIPOPROTEIN"/>
    <property type="match status" value="1"/>
</dbReference>
<protein>
    <recommendedName>
        <fullName evidence="2">Lipoprotein</fullName>
    </recommendedName>
</protein>
<dbReference type="GO" id="GO:0043165">
    <property type="term" value="P:Gram-negative-bacterium-type cell outer membrane assembly"/>
    <property type="evidence" value="ECO:0007669"/>
    <property type="project" value="InterPro"/>
</dbReference>
<dbReference type="GO" id="GO:0019867">
    <property type="term" value="C:outer membrane"/>
    <property type="evidence" value="ECO:0007669"/>
    <property type="project" value="InterPro"/>
</dbReference>